<dbReference type="SUPFAM" id="SSF47323">
    <property type="entry name" value="Anticodon-binding domain of a subclass of class I aminoacyl-tRNA synthetases"/>
    <property type="match status" value="1"/>
</dbReference>
<dbReference type="PANTHER" id="PTHR10890">
    <property type="entry name" value="CYSTEINYL-TRNA SYNTHETASE"/>
    <property type="match status" value="1"/>
</dbReference>
<evidence type="ECO:0000256" key="5">
    <source>
        <dbReference type="ARBA" id="ARBA00022741"/>
    </source>
</evidence>
<dbReference type="Gene3D" id="1.20.120.1910">
    <property type="entry name" value="Cysteine-tRNA ligase, C-terminal anti-codon recognition domain"/>
    <property type="match status" value="1"/>
</dbReference>
<evidence type="ECO:0000259" key="11">
    <source>
        <dbReference type="Pfam" id="PF01406"/>
    </source>
</evidence>
<dbReference type="InterPro" id="IPR009080">
    <property type="entry name" value="tRNAsynth_Ia_anticodon-bd"/>
</dbReference>
<dbReference type="PRINTS" id="PR00983">
    <property type="entry name" value="TRNASYNTHCYS"/>
</dbReference>
<evidence type="ECO:0000256" key="2">
    <source>
        <dbReference type="ARBA" id="ARBA00012832"/>
    </source>
</evidence>
<keyword evidence="5" id="KW-0547">Nucleotide-binding</keyword>
<reference evidence="12 13" key="1">
    <citation type="submission" date="2019-03" db="EMBL/GenBank/DDBJ databases">
        <title>Sequencing 23 genomes of Wallemia ichthyophaga.</title>
        <authorList>
            <person name="Gostincar C."/>
        </authorList>
    </citation>
    <scope>NUCLEOTIDE SEQUENCE [LARGE SCALE GENOMIC DNA]</scope>
    <source>
        <strain evidence="12 13">EXF-6200</strain>
    </source>
</reference>
<dbReference type="HAMAP" id="MF_00041">
    <property type="entry name" value="Cys_tRNA_synth"/>
    <property type="match status" value="1"/>
</dbReference>
<dbReference type="InterPro" id="IPR015803">
    <property type="entry name" value="Cys-tRNA-ligase"/>
</dbReference>
<protein>
    <recommendedName>
        <fullName evidence="2">cysteine--tRNA ligase</fullName>
        <ecNumber evidence="2">6.1.1.16</ecNumber>
    </recommendedName>
    <alternativeName>
        <fullName evidence="10">Cysteinyl-tRNA synthetase</fullName>
    </alternativeName>
</protein>
<evidence type="ECO:0000256" key="3">
    <source>
        <dbReference type="ARBA" id="ARBA00022598"/>
    </source>
</evidence>
<keyword evidence="4" id="KW-0479">Metal-binding</keyword>
<dbReference type="GO" id="GO:0005524">
    <property type="term" value="F:ATP binding"/>
    <property type="evidence" value="ECO:0007669"/>
    <property type="project" value="UniProtKB-KW"/>
</dbReference>
<dbReference type="SUPFAM" id="SSF52374">
    <property type="entry name" value="Nucleotidylyl transferase"/>
    <property type="match status" value="1"/>
</dbReference>
<evidence type="ECO:0000313" key="12">
    <source>
        <dbReference type="EMBL" id="TIB42875.1"/>
    </source>
</evidence>
<dbReference type="GO" id="GO:0046872">
    <property type="term" value="F:metal ion binding"/>
    <property type="evidence" value="ECO:0007669"/>
    <property type="project" value="UniProtKB-KW"/>
</dbReference>
<dbReference type="GO" id="GO:0004817">
    <property type="term" value="F:cysteine-tRNA ligase activity"/>
    <property type="evidence" value="ECO:0007669"/>
    <property type="project" value="UniProtKB-EC"/>
</dbReference>
<dbReference type="NCBIfam" id="TIGR00435">
    <property type="entry name" value="cysS"/>
    <property type="match status" value="1"/>
</dbReference>
<dbReference type="EMBL" id="SPOI01000004">
    <property type="protein sequence ID" value="TIB42875.1"/>
    <property type="molecule type" value="Genomic_DNA"/>
</dbReference>
<dbReference type="InterPro" id="IPR024909">
    <property type="entry name" value="Cys-tRNA/MSH_ligase"/>
</dbReference>
<dbReference type="GO" id="GO:0006423">
    <property type="term" value="P:cysteinyl-tRNA aminoacylation"/>
    <property type="evidence" value="ECO:0007669"/>
    <property type="project" value="InterPro"/>
</dbReference>
<evidence type="ECO:0000256" key="8">
    <source>
        <dbReference type="ARBA" id="ARBA00022917"/>
    </source>
</evidence>
<organism evidence="12 13">
    <name type="scientific">Wallemia ichthyophaga</name>
    <dbReference type="NCBI Taxonomy" id="245174"/>
    <lineage>
        <taxon>Eukaryota</taxon>
        <taxon>Fungi</taxon>
        <taxon>Dikarya</taxon>
        <taxon>Basidiomycota</taxon>
        <taxon>Wallemiomycotina</taxon>
        <taxon>Wallemiomycetes</taxon>
        <taxon>Wallemiales</taxon>
        <taxon>Wallemiaceae</taxon>
        <taxon>Wallemia</taxon>
    </lineage>
</organism>
<keyword evidence="7" id="KW-0067">ATP-binding</keyword>
<dbReference type="GO" id="GO:0005737">
    <property type="term" value="C:cytoplasm"/>
    <property type="evidence" value="ECO:0007669"/>
    <property type="project" value="TreeGrafter"/>
</dbReference>
<dbReference type="PANTHER" id="PTHR10890:SF3">
    <property type="entry name" value="CYSTEINE--TRNA LIGASE, CYTOPLASMIC"/>
    <property type="match status" value="1"/>
</dbReference>
<sequence>MLKRTARNLWHKMETTNTWNIPMKATQEPVLHVYNSLSRSKVPFIPTHGRSVTWYNCGPTVYDSSHMGHARNYLTQDIIRRILRDYFSYDVKFVMNITDVDDKIILKARHSYLFNKYKQDNGVANDTVKRDLVASFEAFVEKVKPSFSSIPPNSSSPQEYAAAVIDHSHSLLPSWLEHEPKAGMYVQTLKDSLEALQTLSLDKAYDILSPYLDKHHGESVTDPAIFRSLAAYWEAAFFKDMAALNVEKPDTLTRVSEYVPEIIHFVEKIISNGYAYAVEDGSVYFDTKAFDHSKSRKGFEHVYAKLQPWSKGSKELIDEGEGSLSSGGTGKKGNSDFALWKASKPGEPSWQSPWGAGRPGWHIECSVMASEVLGHNIDIHSGGVDLKFPHHDNEIAQSEACHDCPAWINYFLHTGHLHIEGQKMSKSLKNFITIDDALARYSPRQLRLAFMLQLWNTPMDFKESAMAEVRNYESMLSNYFSNIRALLRDRRDREVGETERELEWDGRHHYDAREKELDGKLTAAKEGVRVALCDSFNTPSALQVMGSLVSDANVYMAQQRAANTVMNVDVLENIAKYVTRMLSIYGVIPTSQLLEIGWADAQGEQNRSREEDVMPYVKALSSFRDSVRQISIENKDDGLAQILRLCDRMRDEDCVDLGIALDDQNSGKALAKLVNPDELRAARSEKERQITAKAERSRLVKEQAELKRVEKLKKSSINPAEMFKGLQEYSKLDQDGIPTHDSHGEELSKKRRKNVIKEYEIQAKAYREYLDAGSPSV</sequence>
<keyword evidence="9" id="KW-0030">Aminoacyl-tRNA synthetase</keyword>
<evidence type="ECO:0000313" key="13">
    <source>
        <dbReference type="Proteomes" id="UP000310689"/>
    </source>
</evidence>
<dbReference type="Pfam" id="PF01406">
    <property type="entry name" value="tRNA-synt_1e"/>
    <property type="match status" value="1"/>
</dbReference>
<evidence type="ECO:0000256" key="9">
    <source>
        <dbReference type="ARBA" id="ARBA00023146"/>
    </source>
</evidence>
<keyword evidence="3" id="KW-0436">Ligase</keyword>
<evidence type="ECO:0000256" key="6">
    <source>
        <dbReference type="ARBA" id="ARBA00022833"/>
    </source>
</evidence>
<comment type="cofactor">
    <cofactor evidence="1">
        <name>Zn(2+)</name>
        <dbReference type="ChEBI" id="CHEBI:29105"/>
    </cofactor>
</comment>
<comment type="caution">
    <text evidence="12">The sequence shown here is derived from an EMBL/GenBank/DDBJ whole genome shotgun (WGS) entry which is preliminary data.</text>
</comment>
<dbReference type="InterPro" id="IPR014729">
    <property type="entry name" value="Rossmann-like_a/b/a_fold"/>
</dbReference>
<accession>A0A4T0JPS7</accession>
<name>A0A4T0JPS7_WALIC</name>
<dbReference type="Proteomes" id="UP000310689">
    <property type="component" value="Unassembled WGS sequence"/>
</dbReference>
<dbReference type="EC" id="6.1.1.16" evidence="2"/>
<evidence type="ECO:0000256" key="7">
    <source>
        <dbReference type="ARBA" id="ARBA00022840"/>
    </source>
</evidence>
<dbReference type="AlphaFoldDB" id="A0A4T0JPS7"/>
<gene>
    <name evidence="12" type="ORF">E3P86_00207</name>
</gene>
<keyword evidence="6" id="KW-0862">Zinc</keyword>
<evidence type="ECO:0000256" key="10">
    <source>
        <dbReference type="ARBA" id="ARBA00031499"/>
    </source>
</evidence>
<proteinExistence type="inferred from homology"/>
<dbReference type="InterPro" id="IPR032678">
    <property type="entry name" value="tRNA-synt_1_cat_dom"/>
</dbReference>
<keyword evidence="8" id="KW-0648">Protein biosynthesis</keyword>
<evidence type="ECO:0000256" key="4">
    <source>
        <dbReference type="ARBA" id="ARBA00022723"/>
    </source>
</evidence>
<evidence type="ECO:0000256" key="1">
    <source>
        <dbReference type="ARBA" id="ARBA00001947"/>
    </source>
</evidence>
<dbReference type="Gene3D" id="3.40.50.620">
    <property type="entry name" value="HUPs"/>
    <property type="match status" value="1"/>
</dbReference>
<feature type="domain" description="tRNA synthetases class I catalytic" evidence="11">
    <location>
        <begin position="46"/>
        <end position="470"/>
    </location>
</feature>
<dbReference type="CDD" id="cd00672">
    <property type="entry name" value="CysRS_core"/>
    <property type="match status" value="1"/>
</dbReference>